<proteinExistence type="predicted"/>
<dbReference type="AlphaFoldDB" id="A0A166RCI0"/>
<protein>
    <submittedName>
        <fullName evidence="2">Uncharacterized protein</fullName>
    </submittedName>
</protein>
<reference evidence="2 3" key="1">
    <citation type="submission" date="2015-06" db="EMBL/GenBank/DDBJ databases">
        <title>Survival trade-offs in plant roots during colonization by closely related pathogenic and mutualistic fungi.</title>
        <authorList>
            <person name="Hacquard S."/>
            <person name="Kracher B."/>
            <person name="Hiruma K."/>
            <person name="Weinman A."/>
            <person name="Muench P."/>
            <person name="Garrido Oter R."/>
            <person name="Ver Loren van Themaat E."/>
            <person name="Dallerey J.-F."/>
            <person name="Damm U."/>
            <person name="Henrissat B."/>
            <person name="Lespinet O."/>
            <person name="Thon M."/>
            <person name="Kemen E."/>
            <person name="McHardy A.C."/>
            <person name="Schulze-Lefert P."/>
            <person name="O'Connell R.J."/>
        </authorList>
    </citation>
    <scope>NUCLEOTIDE SEQUENCE [LARGE SCALE GENOMIC DNA]</scope>
    <source>
        <strain evidence="2 3">MAFF 238704</strain>
    </source>
</reference>
<sequence length="200" mass="22257">LARQTQLHRHRGLGLWRVLRPAQVFRSRGKPKKNLIQLGAKQVPFFMHGARQSHAALHARRAQYCLPGFAETFPPALVTPKVKMPGYQDLVSRFPSEDLGPKPCPEKQKQKQKQKVPCLSRVGRVLQGGDSARPRNSPFREASNISAPDGTIPRSPSLSWVAEAETLADFELSPGAPLALFPLSLQQLSRSTTRRPKFVV</sequence>
<organism evidence="2 3">
    <name type="scientific">Colletotrichum incanum</name>
    <name type="common">Soybean anthracnose fungus</name>
    <dbReference type="NCBI Taxonomy" id="1573173"/>
    <lineage>
        <taxon>Eukaryota</taxon>
        <taxon>Fungi</taxon>
        <taxon>Dikarya</taxon>
        <taxon>Ascomycota</taxon>
        <taxon>Pezizomycotina</taxon>
        <taxon>Sordariomycetes</taxon>
        <taxon>Hypocreomycetidae</taxon>
        <taxon>Glomerellales</taxon>
        <taxon>Glomerellaceae</taxon>
        <taxon>Colletotrichum</taxon>
        <taxon>Colletotrichum spaethianum species complex</taxon>
    </lineage>
</organism>
<evidence type="ECO:0000256" key="1">
    <source>
        <dbReference type="SAM" id="MobiDB-lite"/>
    </source>
</evidence>
<feature type="compositionally biased region" description="Basic and acidic residues" evidence="1">
    <location>
        <begin position="95"/>
        <end position="109"/>
    </location>
</feature>
<accession>A0A166RCI0</accession>
<comment type="caution">
    <text evidence="2">The sequence shown here is derived from an EMBL/GenBank/DDBJ whole genome shotgun (WGS) entry which is preliminary data.</text>
</comment>
<name>A0A166RCI0_COLIC</name>
<feature type="non-terminal residue" evidence="2">
    <location>
        <position position="1"/>
    </location>
</feature>
<keyword evidence="3" id="KW-1185">Reference proteome</keyword>
<gene>
    <name evidence="2" type="ORF">CI238_03090</name>
</gene>
<evidence type="ECO:0000313" key="2">
    <source>
        <dbReference type="EMBL" id="KZL69076.1"/>
    </source>
</evidence>
<dbReference type="Proteomes" id="UP000076584">
    <property type="component" value="Unassembled WGS sequence"/>
</dbReference>
<feature type="region of interest" description="Disordered" evidence="1">
    <location>
        <begin position="94"/>
        <end position="156"/>
    </location>
</feature>
<evidence type="ECO:0000313" key="3">
    <source>
        <dbReference type="Proteomes" id="UP000076584"/>
    </source>
</evidence>
<dbReference type="EMBL" id="LFIW01002494">
    <property type="protein sequence ID" value="KZL69076.1"/>
    <property type="molecule type" value="Genomic_DNA"/>
</dbReference>